<reference evidence="2 3" key="1">
    <citation type="journal article" date="2020" name="IScience">
        <title>Genome Sequencing of the Endangered Kingdonia uniflora (Circaeasteraceae, Ranunculales) Reveals Potential Mechanisms of Evolutionary Specialization.</title>
        <authorList>
            <person name="Sun Y."/>
            <person name="Deng T."/>
            <person name="Zhang A."/>
            <person name="Moore M.J."/>
            <person name="Landis J.B."/>
            <person name="Lin N."/>
            <person name="Zhang H."/>
            <person name="Zhang X."/>
            <person name="Huang J."/>
            <person name="Zhang X."/>
            <person name="Sun H."/>
            <person name="Wang H."/>
        </authorList>
    </citation>
    <scope>NUCLEOTIDE SEQUENCE [LARGE SCALE GENOMIC DNA]</scope>
    <source>
        <strain evidence="2">TB1705</strain>
        <tissue evidence="2">Leaf</tissue>
    </source>
</reference>
<accession>A0A7J7MFU9</accession>
<dbReference type="InterPro" id="IPR036047">
    <property type="entry name" value="F-box-like_dom_sf"/>
</dbReference>
<organism evidence="2 3">
    <name type="scientific">Kingdonia uniflora</name>
    <dbReference type="NCBI Taxonomy" id="39325"/>
    <lineage>
        <taxon>Eukaryota</taxon>
        <taxon>Viridiplantae</taxon>
        <taxon>Streptophyta</taxon>
        <taxon>Embryophyta</taxon>
        <taxon>Tracheophyta</taxon>
        <taxon>Spermatophyta</taxon>
        <taxon>Magnoliopsida</taxon>
        <taxon>Ranunculales</taxon>
        <taxon>Circaeasteraceae</taxon>
        <taxon>Kingdonia</taxon>
    </lineage>
</organism>
<keyword evidence="3" id="KW-1185">Reference proteome</keyword>
<sequence>MVERRPKFYINDHPDVLLEILTRLDDRSLGIAASVCQLWCSITRHDSLWENLCFRRVSPTPSDVKPVVLALGGYRRLYMVCIRPVLNRLCVNSDRVWTRDEVQLSLSLFSIDYYERLSGNGRLGGGTGTGESTKSLMFLCDPVKV</sequence>
<dbReference type="GO" id="GO:0009740">
    <property type="term" value="P:gibberellic acid mediated signaling pathway"/>
    <property type="evidence" value="ECO:0007669"/>
    <property type="project" value="TreeGrafter"/>
</dbReference>
<evidence type="ECO:0000313" key="3">
    <source>
        <dbReference type="Proteomes" id="UP000541444"/>
    </source>
</evidence>
<dbReference type="Pfam" id="PF12937">
    <property type="entry name" value="F-box-like"/>
    <property type="match status" value="1"/>
</dbReference>
<dbReference type="Proteomes" id="UP000541444">
    <property type="component" value="Unassembled WGS sequence"/>
</dbReference>
<evidence type="ECO:0000313" key="2">
    <source>
        <dbReference type="EMBL" id="KAF6153737.1"/>
    </source>
</evidence>
<dbReference type="PANTHER" id="PTHR47750">
    <property type="entry name" value="F-BOX PROTEIN SNE"/>
    <property type="match status" value="1"/>
</dbReference>
<dbReference type="EMBL" id="JACGCM010001557">
    <property type="protein sequence ID" value="KAF6153737.1"/>
    <property type="molecule type" value="Genomic_DNA"/>
</dbReference>
<dbReference type="OrthoDB" id="2095648at2759"/>
<protein>
    <recommendedName>
        <fullName evidence="1">F-box domain-containing protein</fullName>
    </recommendedName>
</protein>
<comment type="caution">
    <text evidence="2">The sequence shown here is derived from an EMBL/GenBank/DDBJ whole genome shotgun (WGS) entry which is preliminary data.</text>
</comment>
<dbReference type="InterPro" id="IPR044184">
    <property type="entry name" value="SNE/GID2"/>
</dbReference>
<dbReference type="Gene3D" id="1.20.1280.50">
    <property type="match status" value="1"/>
</dbReference>
<proteinExistence type="predicted"/>
<dbReference type="GO" id="GO:0019005">
    <property type="term" value="C:SCF ubiquitin ligase complex"/>
    <property type="evidence" value="ECO:0007669"/>
    <property type="project" value="InterPro"/>
</dbReference>
<dbReference type="SUPFAM" id="SSF81383">
    <property type="entry name" value="F-box domain"/>
    <property type="match status" value="1"/>
</dbReference>
<dbReference type="GO" id="GO:0009937">
    <property type="term" value="P:regulation of gibberellic acid mediated signaling pathway"/>
    <property type="evidence" value="ECO:0007669"/>
    <property type="project" value="InterPro"/>
</dbReference>
<feature type="domain" description="F-box" evidence="1">
    <location>
        <begin position="14"/>
        <end position="55"/>
    </location>
</feature>
<name>A0A7J7MFU9_9MAGN</name>
<dbReference type="PANTHER" id="PTHR47750:SF1">
    <property type="entry name" value="F-BOX PROTEIN SNE"/>
    <property type="match status" value="1"/>
</dbReference>
<dbReference type="AlphaFoldDB" id="A0A7J7MFU9"/>
<evidence type="ECO:0000259" key="1">
    <source>
        <dbReference type="Pfam" id="PF12937"/>
    </source>
</evidence>
<gene>
    <name evidence="2" type="ORF">GIB67_000970</name>
</gene>
<dbReference type="InterPro" id="IPR001810">
    <property type="entry name" value="F-box_dom"/>
</dbReference>